<dbReference type="AlphaFoldDB" id="A0A439DDF0"/>
<comment type="similarity">
    <text evidence="1">Belongs to the short-chain dehydrogenases/reductases (SDR) family.</text>
</comment>
<name>A0A439DDF0_9PEZI</name>
<dbReference type="STRING" id="363999.A0A439DDF0"/>
<gene>
    <name evidence="4" type="ORF">EKO27_g2656</name>
</gene>
<proteinExistence type="inferred from homology"/>
<dbReference type="GO" id="GO:0016491">
    <property type="term" value="F:oxidoreductase activity"/>
    <property type="evidence" value="ECO:0007669"/>
    <property type="project" value="UniProtKB-KW"/>
</dbReference>
<protein>
    <submittedName>
        <fullName evidence="4">Uncharacterized protein</fullName>
    </submittedName>
</protein>
<feature type="region of interest" description="Disordered" evidence="3">
    <location>
        <begin position="1"/>
        <end position="20"/>
    </location>
</feature>
<dbReference type="SUPFAM" id="SSF51735">
    <property type="entry name" value="NAD(P)-binding Rossmann-fold domains"/>
    <property type="match status" value="1"/>
</dbReference>
<evidence type="ECO:0000313" key="4">
    <source>
        <dbReference type="EMBL" id="RWA12441.1"/>
    </source>
</evidence>
<dbReference type="PANTHER" id="PTHR24320">
    <property type="entry name" value="RETINOL DEHYDROGENASE"/>
    <property type="match status" value="1"/>
</dbReference>
<dbReference type="Gene3D" id="3.40.50.720">
    <property type="entry name" value="NAD(P)-binding Rossmann-like Domain"/>
    <property type="match status" value="1"/>
</dbReference>
<reference evidence="4 5" key="1">
    <citation type="submission" date="2018-12" db="EMBL/GenBank/DDBJ databases">
        <title>Draft genome sequence of Xylaria grammica IHI A82.</title>
        <authorList>
            <person name="Buettner E."/>
            <person name="Kellner H."/>
        </authorList>
    </citation>
    <scope>NUCLEOTIDE SEQUENCE [LARGE SCALE GENOMIC DNA]</scope>
    <source>
        <strain evidence="4 5">IHI A82</strain>
    </source>
</reference>
<keyword evidence="5" id="KW-1185">Reference proteome</keyword>
<dbReference type="PRINTS" id="PR00081">
    <property type="entry name" value="GDHRDH"/>
</dbReference>
<organism evidence="4 5">
    <name type="scientific">Xylaria grammica</name>
    <dbReference type="NCBI Taxonomy" id="363999"/>
    <lineage>
        <taxon>Eukaryota</taxon>
        <taxon>Fungi</taxon>
        <taxon>Dikarya</taxon>
        <taxon>Ascomycota</taxon>
        <taxon>Pezizomycotina</taxon>
        <taxon>Sordariomycetes</taxon>
        <taxon>Xylariomycetidae</taxon>
        <taxon>Xylariales</taxon>
        <taxon>Xylariaceae</taxon>
        <taxon>Xylaria</taxon>
    </lineage>
</organism>
<dbReference type="InterPro" id="IPR036291">
    <property type="entry name" value="NAD(P)-bd_dom_sf"/>
</dbReference>
<dbReference type="PANTHER" id="PTHR24320:SF272">
    <property type="entry name" value="NAD(P)-BINDING ROSSMANN-FOLD SUPERFAMILY PROTEIN"/>
    <property type="match status" value="1"/>
</dbReference>
<evidence type="ECO:0000256" key="2">
    <source>
        <dbReference type="ARBA" id="ARBA00023002"/>
    </source>
</evidence>
<dbReference type="InterPro" id="IPR002347">
    <property type="entry name" value="SDR_fam"/>
</dbReference>
<accession>A0A439DDF0</accession>
<dbReference type="Proteomes" id="UP000286045">
    <property type="component" value="Unassembled WGS sequence"/>
</dbReference>
<evidence type="ECO:0000256" key="3">
    <source>
        <dbReference type="SAM" id="MobiDB-lite"/>
    </source>
</evidence>
<dbReference type="Pfam" id="PF00106">
    <property type="entry name" value="adh_short"/>
    <property type="match status" value="1"/>
</dbReference>
<evidence type="ECO:0000313" key="5">
    <source>
        <dbReference type="Proteomes" id="UP000286045"/>
    </source>
</evidence>
<comment type="caution">
    <text evidence="4">The sequence shown here is derived from an EMBL/GenBank/DDBJ whole genome shotgun (WGS) entry which is preliminary data.</text>
</comment>
<keyword evidence="2" id="KW-0560">Oxidoreductase</keyword>
<sequence>MEGRYGTAHQNPKGPGDARPTALQIVKDEQREDGSLNDKVILITGCSSGIGVETARALKATGATLFLTARNLDKAKTALGDILDGGVKVHLLKLELESLASVRACVEEFLAISQTLNILITNAGVRLVPEGRTQDEFEVHFATNHLSHFLLFELLKPTLLRSSTPEFQSRVVAISSTAHRTAPLNFDDLNFEKRKYDGVAAYGQSKLANVYMANEIERRYGSQGLHAWSVHPGGIRTGLQKPNLHDFFIILKNGPLHTLRYMQNTEQGASTSVWAAVSRDLEGKGGRYLEQCQVSEGLTQGSDVVGPGHAPWAYHEEDAKKLWALSLKLVGLDA</sequence>
<dbReference type="EMBL" id="RYZI01000050">
    <property type="protein sequence ID" value="RWA12441.1"/>
    <property type="molecule type" value="Genomic_DNA"/>
</dbReference>
<evidence type="ECO:0000256" key="1">
    <source>
        <dbReference type="ARBA" id="ARBA00006484"/>
    </source>
</evidence>